<dbReference type="EMBL" id="OX597830">
    <property type="protein sequence ID" value="CAI9734939.1"/>
    <property type="molecule type" value="Genomic_DNA"/>
</dbReference>
<accession>A0AA36BJ30</accession>
<reference evidence="2" key="1">
    <citation type="submission" date="2023-08" db="EMBL/GenBank/DDBJ databases">
        <authorList>
            <person name="Alioto T."/>
            <person name="Alioto T."/>
            <person name="Gomez Garrido J."/>
        </authorList>
    </citation>
    <scope>NUCLEOTIDE SEQUENCE</scope>
</reference>
<sequence length="103" mass="11566">MKMQPATLTRVKFGCRKPQDINLGEPKVYAGNINLLIMAKGKMLTDSEKGEIVKLLAAKKSTLEISKILKRDHRTVKRFVIDGKDGRKKHKSGRPKFSSSLKS</sequence>
<keyword evidence="3" id="KW-1185">Reference proteome</keyword>
<dbReference type="Gene3D" id="1.10.10.60">
    <property type="entry name" value="Homeodomain-like"/>
    <property type="match status" value="1"/>
</dbReference>
<feature type="region of interest" description="Disordered" evidence="1">
    <location>
        <begin position="80"/>
        <end position="103"/>
    </location>
</feature>
<name>A0AA36BJ30_OCTVU</name>
<evidence type="ECO:0000313" key="3">
    <source>
        <dbReference type="Proteomes" id="UP001162480"/>
    </source>
</evidence>
<evidence type="ECO:0000256" key="1">
    <source>
        <dbReference type="SAM" id="MobiDB-lite"/>
    </source>
</evidence>
<dbReference type="Proteomes" id="UP001162480">
    <property type="component" value="Chromosome 17"/>
</dbReference>
<gene>
    <name evidence="2" type="ORF">OCTVUL_1B031101</name>
</gene>
<evidence type="ECO:0000313" key="2">
    <source>
        <dbReference type="EMBL" id="CAI9734939.1"/>
    </source>
</evidence>
<protein>
    <submittedName>
        <fullName evidence="2">Element Tc3 transposase</fullName>
    </submittedName>
</protein>
<dbReference type="AlphaFoldDB" id="A0AA36BJ30"/>
<proteinExistence type="predicted"/>
<organism evidence="2 3">
    <name type="scientific">Octopus vulgaris</name>
    <name type="common">Common octopus</name>
    <dbReference type="NCBI Taxonomy" id="6645"/>
    <lineage>
        <taxon>Eukaryota</taxon>
        <taxon>Metazoa</taxon>
        <taxon>Spiralia</taxon>
        <taxon>Lophotrochozoa</taxon>
        <taxon>Mollusca</taxon>
        <taxon>Cephalopoda</taxon>
        <taxon>Coleoidea</taxon>
        <taxon>Octopodiformes</taxon>
        <taxon>Octopoda</taxon>
        <taxon>Incirrata</taxon>
        <taxon>Octopodidae</taxon>
        <taxon>Octopus</taxon>
    </lineage>
</organism>